<evidence type="ECO:0000313" key="4">
    <source>
        <dbReference type="RefSeq" id="XP_048140754.1"/>
    </source>
</evidence>
<protein>
    <submittedName>
        <fullName evidence="4">Uncharacterized protein LOC125316460</fullName>
    </submittedName>
</protein>
<organism evidence="3 4">
    <name type="scientific">Rhodamnia argentea</name>
    <dbReference type="NCBI Taxonomy" id="178133"/>
    <lineage>
        <taxon>Eukaryota</taxon>
        <taxon>Viridiplantae</taxon>
        <taxon>Streptophyta</taxon>
        <taxon>Embryophyta</taxon>
        <taxon>Tracheophyta</taxon>
        <taxon>Spermatophyta</taxon>
        <taxon>Magnoliopsida</taxon>
        <taxon>eudicotyledons</taxon>
        <taxon>Gunneridae</taxon>
        <taxon>Pentapetalae</taxon>
        <taxon>rosids</taxon>
        <taxon>malvids</taxon>
        <taxon>Myrtales</taxon>
        <taxon>Myrtaceae</taxon>
        <taxon>Myrtoideae</taxon>
        <taxon>Myrteae</taxon>
        <taxon>Australasian group</taxon>
        <taxon>Rhodamnia</taxon>
    </lineage>
</organism>
<proteinExistence type="predicted"/>
<dbReference type="Proteomes" id="UP000827889">
    <property type="component" value="Chromosome 9"/>
</dbReference>
<keyword evidence="3" id="KW-1185">Reference proteome</keyword>
<dbReference type="Gene3D" id="2.40.70.10">
    <property type="entry name" value="Acid Proteases"/>
    <property type="match status" value="1"/>
</dbReference>
<dbReference type="InterPro" id="IPR000477">
    <property type="entry name" value="RT_dom"/>
</dbReference>
<dbReference type="Pfam" id="PF08284">
    <property type="entry name" value="RVP_2"/>
    <property type="match status" value="1"/>
</dbReference>
<dbReference type="PANTHER" id="PTHR15503">
    <property type="entry name" value="LDOC1 RELATED"/>
    <property type="match status" value="1"/>
</dbReference>
<name>A0ABM3HVX9_9MYRT</name>
<dbReference type="InterPro" id="IPR021109">
    <property type="entry name" value="Peptidase_aspartic_dom_sf"/>
</dbReference>
<dbReference type="InterPro" id="IPR032567">
    <property type="entry name" value="RTL1-rel"/>
</dbReference>
<dbReference type="PANTHER" id="PTHR15503:SF45">
    <property type="entry name" value="RNA-DIRECTED DNA POLYMERASE HOMOLOG"/>
    <property type="match status" value="1"/>
</dbReference>
<feature type="domain" description="Reverse transcriptase" evidence="1">
    <location>
        <begin position="313"/>
        <end position="375"/>
    </location>
</feature>
<evidence type="ECO:0000259" key="2">
    <source>
        <dbReference type="Pfam" id="PF03732"/>
    </source>
</evidence>
<dbReference type="Pfam" id="PF00078">
    <property type="entry name" value="RVT_1"/>
    <property type="match status" value="1"/>
</dbReference>
<sequence length="414" mass="47341">MVPTWDAFVEAFNGKYFYDTAREQKMAEFFHLGRTRMTVDQYEAKFAELSKYAPRLVEDPVDRARRFKDGLKPEIRSVLIPFNPKDYNDLYERARMVEQDLTKKAAASGSRFAPSNRRDIRLYGLIVVPLDVVVKVFTPLKDNVIAAVSCPGCRLMVDGHESEIDLVVPEMYNFDPIVGMDWLTKQRATMDCYRKAIQFRPLDGAGFEFLGNRGETLIVVISSLEATQLLESGCQGYLAAVVDTSVGETELENIVVVCEFLDVFPEELPGLPPEREIEFVMELAPGMKPISKAPCRMVLSKLKELKVQMQELVFKELLDRFIIVFIDDILVYSKSSEDHEQHPRIVLETLRLHQLFAKLGKCEFWLARVAFLGHVVPGEGITVDPSKIEAVIDWPRPTIVTEIEVSWDWRGYYK</sequence>
<dbReference type="InterPro" id="IPR043128">
    <property type="entry name" value="Rev_trsase/Diguanyl_cyclase"/>
</dbReference>
<dbReference type="SUPFAM" id="SSF56672">
    <property type="entry name" value="DNA/RNA polymerases"/>
    <property type="match status" value="1"/>
</dbReference>
<accession>A0ABM3HVX9</accession>
<dbReference type="InterPro" id="IPR043502">
    <property type="entry name" value="DNA/RNA_pol_sf"/>
</dbReference>
<feature type="domain" description="Retrotransposon gag" evidence="2">
    <location>
        <begin position="4"/>
        <end position="73"/>
    </location>
</feature>
<evidence type="ECO:0000313" key="3">
    <source>
        <dbReference type="Proteomes" id="UP000827889"/>
    </source>
</evidence>
<dbReference type="Pfam" id="PF03732">
    <property type="entry name" value="Retrotrans_gag"/>
    <property type="match status" value="1"/>
</dbReference>
<dbReference type="InterPro" id="IPR005162">
    <property type="entry name" value="Retrotrans_gag_dom"/>
</dbReference>
<dbReference type="Gene3D" id="3.30.70.270">
    <property type="match status" value="1"/>
</dbReference>
<dbReference type="RefSeq" id="XP_048140754.1">
    <property type="nucleotide sequence ID" value="XM_048284797.1"/>
</dbReference>
<evidence type="ECO:0000259" key="1">
    <source>
        <dbReference type="Pfam" id="PF00078"/>
    </source>
</evidence>
<dbReference type="GeneID" id="125316460"/>
<gene>
    <name evidence="4" type="primary">LOC125316460</name>
</gene>
<reference evidence="4" key="1">
    <citation type="submission" date="2025-08" db="UniProtKB">
        <authorList>
            <consortium name="RefSeq"/>
        </authorList>
    </citation>
    <scope>IDENTIFICATION</scope>
    <source>
        <tissue evidence="4">Leaf</tissue>
    </source>
</reference>